<dbReference type="KEGG" id="orn:DV701_03120"/>
<protein>
    <recommendedName>
        <fullName evidence="3">Glycine cleavage system H protein</fullName>
    </recommendedName>
</protein>
<feature type="modified residue" description="N6-lipoyllysine" evidence="3 4">
    <location>
        <position position="67"/>
    </location>
</feature>
<keyword evidence="7" id="KW-1185">Reference proteome</keyword>
<comment type="subunit">
    <text evidence="3">The glycine cleavage system is composed of four proteins: P, T, L and H.</text>
</comment>
<evidence type="ECO:0000256" key="1">
    <source>
        <dbReference type="ARBA" id="ARBA00009249"/>
    </source>
</evidence>
<gene>
    <name evidence="3 6" type="primary">gcvH</name>
    <name evidence="6" type="ORF">DV701_03120</name>
</gene>
<keyword evidence="2 3" id="KW-0450">Lipoyl</keyword>
<dbReference type="Gene3D" id="2.40.50.100">
    <property type="match status" value="1"/>
</dbReference>
<dbReference type="GO" id="GO:0005829">
    <property type="term" value="C:cytosol"/>
    <property type="evidence" value="ECO:0007669"/>
    <property type="project" value="TreeGrafter"/>
</dbReference>
<dbReference type="NCBIfam" id="NF002270">
    <property type="entry name" value="PRK01202.1"/>
    <property type="match status" value="1"/>
</dbReference>
<dbReference type="GO" id="GO:0005960">
    <property type="term" value="C:glycine cleavage complex"/>
    <property type="evidence" value="ECO:0007669"/>
    <property type="project" value="InterPro"/>
</dbReference>
<dbReference type="InterPro" id="IPR003016">
    <property type="entry name" value="2-oxoA_DH_lipoyl-BS"/>
</dbReference>
<evidence type="ECO:0000256" key="3">
    <source>
        <dbReference type="HAMAP-Rule" id="MF_00272"/>
    </source>
</evidence>
<dbReference type="Pfam" id="PF01597">
    <property type="entry name" value="GCV_H"/>
    <property type="match status" value="1"/>
</dbReference>
<evidence type="ECO:0000259" key="5">
    <source>
        <dbReference type="PROSITE" id="PS50968"/>
    </source>
</evidence>
<name>A0A345NJQ6_9MICO</name>
<comment type="cofactor">
    <cofactor evidence="3">
        <name>(R)-lipoate</name>
        <dbReference type="ChEBI" id="CHEBI:83088"/>
    </cofactor>
    <text evidence="3">Binds 1 lipoyl cofactor covalently.</text>
</comment>
<proteinExistence type="inferred from homology"/>
<dbReference type="InterPro" id="IPR011053">
    <property type="entry name" value="Single_hybrid_motif"/>
</dbReference>
<dbReference type="OrthoDB" id="9796712at2"/>
<dbReference type="NCBIfam" id="TIGR00527">
    <property type="entry name" value="gcvH"/>
    <property type="match status" value="1"/>
</dbReference>
<comment type="function">
    <text evidence="3">The glycine cleavage system catalyzes the degradation of glycine. The H protein shuttles the methylamine group of glycine from the P protein to the T protein.</text>
</comment>
<dbReference type="EMBL" id="CP031229">
    <property type="protein sequence ID" value="AXH95264.1"/>
    <property type="molecule type" value="Genomic_DNA"/>
</dbReference>
<sequence length="129" mass="14035">MSSLEYPDDLRYTSDHEWVRDQGASVLRVGITSYAQDALGDVVYVSLPTVGDTVAVGDPVGEVESTKSVSDIYAPVAGEITAVNDNLDATPELINTDNYVEGWMYEIRVEDTGVLDDLLDAEAYQAQLD</sequence>
<comment type="similarity">
    <text evidence="1 3">Belongs to the GcvH family.</text>
</comment>
<dbReference type="Proteomes" id="UP000253790">
    <property type="component" value="Chromosome"/>
</dbReference>
<dbReference type="InterPro" id="IPR017453">
    <property type="entry name" value="GCV_H_sub"/>
</dbReference>
<organism evidence="6 7">
    <name type="scientific">Ornithinimicrobium avium</name>
    <dbReference type="NCBI Taxonomy" id="2283195"/>
    <lineage>
        <taxon>Bacteria</taxon>
        <taxon>Bacillati</taxon>
        <taxon>Actinomycetota</taxon>
        <taxon>Actinomycetes</taxon>
        <taxon>Micrococcales</taxon>
        <taxon>Ornithinimicrobiaceae</taxon>
        <taxon>Ornithinimicrobium</taxon>
    </lineage>
</organism>
<dbReference type="PROSITE" id="PS00189">
    <property type="entry name" value="LIPOYL"/>
    <property type="match status" value="1"/>
</dbReference>
<feature type="domain" description="Lipoyl-binding" evidence="5">
    <location>
        <begin position="26"/>
        <end position="108"/>
    </location>
</feature>
<evidence type="ECO:0000313" key="6">
    <source>
        <dbReference type="EMBL" id="AXH95264.1"/>
    </source>
</evidence>
<evidence type="ECO:0000256" key="4">
    <source>
        <dbReference type="PIRSR" id="PIRSR617453-50"/>
    </source>
</evidence>
<dbReference type="InterPro" id="IPR002930">
    <property type="entry name" value="GCV_H"/>
</dbReference>
<dbReference type="InterPro" id="IPR000089">
    <property type="entry name" value="Biotin_lipoyl"/>
</dbReference>
<dbReference type="GO" id="GO:0019464">
    <property type="term" value="P:glycine decarboxylation via glycine cleavage system"/>
    <property type="evidence" value="ECO:0007669"/>
    <property type="project" value="UniProtKB-UniRule"/>
</dbReference>
<accession>A0A345NJQ6</accession>
<evidence type="ECO:0000256" key="2">
    <source>
        <dbReference type="ARBA" id="ARBA00022823"/>
    </source>
</evidence>
<dbReference type="SUPFAM" id="SSF51230">
    <property type="entry name" value="Single hybrid motif"/>
    <property type="match status" value="1"/>
</dbReference>
<dbReference type="GO" id="GO:0009249">
    <property type="term" value="P:protein lipoylation"/>
    <property type="evidence" value="ECO:0007669"/>
    <property type="project" value="TreeGrafter"/>
</dbReference>
<reference evidence="6 7" key="1">
    <citation type="submission" date="2018-07" db="EMBL/GenBank/DDBJ databases">
        <title>Complete genome sequencing of Ornithinimicrobium sp. AMA3305.</title>
        <authorList>
            <person name="Bae J.-W."/>
        </authorList>
    </citation>
    <scope>NUCLEOTIDE SEQUENCE [LARGE SCALE GENOMIC DNA]</scope>
    <source>
        <strain evidence="6 7">AMA3305</strain>
    </source>
</reference>
<evidence type="ECO:0000313" key="7">
    <source>
        <dbReference type="Proteomes" id="UP000253790"/>
    </source>
</evidence>
<dbReference type="AlphaFoldDB" id="A0A345NJQ6"/>
<dbReference type="PANTHER" id="PTHR11715:SF3">
    <property type="entry name" value="GLYCINE CLEAVAGE SYSTEM H PROTEIN-RELATED"/>
    <property type="match status" value="1"/>
</dbReference>
<dbReference type="PROSITE" id="PS50968">
    <property type="entry name" value="BIOTINYL_LIPOYL"/>
    <property type="match status" value="1"/>
</dbReference>
<dbReference type="RefSeq" id="WP_114927029.1">
    <property type="nucleotide sequence ID" value="NZ_CP031229.1"/>
</dbReference>
<dbReference type="HAMAP" id="MF_00272">
    <property type="entry name" value="GcvH"/>
    <property type="match status" value="1"/>
</dbReference>
<dbReference type="CDD" id="cd06848">
    <property type="entry name" value="GCS_H"/>
    <property type="match status" value="1"/>
</dbReference>
<dbReference type="PANTHER" id="PTHR11715">
    <property type="entry name" value="GLYCINE CLEAVAGE SYSTEM H PROTEIN"/>
    <property type="match status" value="1"/>
</dbReference>
<dbReference type="InterPro" id="IPR033753">
    <property type="entry name" value="GCV_H/Fam206"/>
</dbReference>